<dbReference type="EMBL" id="JABDTM020002889">
    <property type="protein sequence ID" value="KAH0822341.1"/>
    <property type="molecule type" value="Genomic_DNA"/>
</dbReference>
<dbReference type="AlphaFoldDB" id="A0A8J6HZ70"/>
<proteinExistence type="predicted"/>
<keyword evidence="2" id="KW-1185">Reference proteome</keyword>
<reference evidence="1" key="2">
    <citation type="submission" date="2021-08" db="EMBL/GenBank/DDBJ databases">
        <authorList>
            <person name="Eriksson T."/>
        </authorList>
    </citation>
    <scope>NUCLEOTIDE SEQUENCE</scope>
    <source>
        <strain evidence="1">Stoneville</strain>
        <tissue evidence="1">Whole head</tissue>
    </source>
</reference>
<evidence type="ECO:0000313" key="2">
    <source>
        <dbReference type="Proteomes" id="UP000719412"/>
    </source>
</evidence>
<reference evidence="1" key="1">
    <citation type="journal article" date="2020" name="J Insects Food Feed">
        <title>The yellow mealworm (Tenebrio molitor) genome: a resource for the emerging insects as food and feed industry.</title>
        <authorList>
            <person name="Eriksson T."/>
            <person name="Andere A."/>
            <person name="Kelstrup H."/>
            <person name="Emery V."/>
            <person name="Picard C."/>
        </authorList>
    </citation>
    <scope>NUCLEOTIDE SEQUENCE</scope>
    <source>
        <strain evidence="1">Stoneville</strain>
        <tissue evidence="1">Whole head</tissue>
    </source>
</reference>
<organism evidence="1 2">
    <name type="scientific">Tenebrio molitor</name>
    <name type="common">Yellow mealworm beetle</name>
    <dbReference type="NCBI Taxonomy" id="7067"/>
    <lineage>
        <taxon>Eukaryota</taxon>
        <taxon>Metazoa</taxon>
        <taxon>Ecdysozoa</taxon>
        <taxon>Arthropoda</taxon>
        <taxon>Hexapoda</taxon>
        <taxon>Insecta</taxon>
        <taxon>Pterygota</taxon>
        <taxon>Neoptera</taxon>
        <taxon>Endopterygota</taxon>
        <taxon>Coleoptera</taxon>
        <taxon>Polyphaga</taxon>
        <taxon>Cucujiformia</taxon>
        <taxon>Tenebrionidae</taxon>
        <taxon>Tenebrio</taxon>
    </lineage>
</organism>
<evidence type="ECO:0000313" key="1">
    <source>
        <dbReference type="EMBL" id="KAH0822341.1"/>
    </source>
</evidence>
<sequence>MKKHFYSSNEVAKIDRSDITAIDLVKIERKPVIHSHQKKNARTENILIVDTIGLFIYSSEMNEAHSKTVHSMEQAKEHRTVRICRRTVANVTDAKSPDRTTLLEIRIGLVPLLWPELLMLFDGPDHAEGRFLGELWGGGADGRVGRR</sequence>
<gene>
    <name evidence="1" type="ORF">GEV33_000450</name>
</gene>
<name>A0A8J6HZ70_TENMO</name>
<comment type="caution">
    <text evidence="1">The sequence shown here is derived from an EMBL/GenBank/DDBJ whole genome shotgun (WGS) entry which is preliminary data.</text>
</comment>
<accession>A0A8J6HZ70</accession>
<protein>
    <submittedName>
        <fullName evidence="1">Uncharacterized protein</fullName>
    </submittedName>
</protein>
<dbReference type="Proteomes" id="UP000719412">
    <property type="component" value="Unassembled WGS sequence"/>
</dbReference>